<keyword evidence="5" id="KW-1003">Cell membrane</keyword>
<sequence>MGFGRAVLVGSAQILALLPGISRDGIVTVAGVSRGLNRADAVRYSFLLSAPVILAAGALKAKDLAGPMSKGMHGPILVGSLISGICAYLSIRFLTKYFSEDKSLNPFGIYCLIAGLGSLAYLVLK</sequence>
<dbReference type="EMBL" id="RPFW01000004">
    <property type="protein sequence ID" value="TVZ03640.1"/>
    <property type="molecule type" value="Genomic_DNA"/>
</dbReference>
<evidence type="ECO:0000256" key="14">
    <source>
        <dbReference type="ARBA" id="ARBA00032707"/>
    </source>
</evidence>
<dbReference type="AlphaFoldDB" id="A0A6P2BXL5"/>
<comment type="catalytic activity">
    <reaction evidence="16">
        <text>di-trans,octa-cis-undecaprenyl diphosphate + H2O = di-trans,octa-cis-undecaprenyl phosphate + phosphate + H(+)</text>
        <dbReference type="Rhea" id="RHEA:28094"/>
        <dbReference type="ChEBI" id="CHEBI:15377"/>
        <dbReference type="ChEBI" id="CHEBI:15378"/>
        <dbReference type="ChEBI" id="CHEBI:43474"/>
        <dbReference type="ChEBI" id="CHEBI:58405"/>
        <dbReference type="ChEBI" id="CHEBI:60392"/>
        <dbReference type="EC" id="3.6.1.27"/>
    </reaction>
</comment>
<proteinExistence type="inferred from homology"/>
<dbReference type="Pfam" id="PF02673">
    <property type="entry name" value="BacA"/>
    <property type="match status" value="1"/>
</dbReference>
<evidence type="ECO:0000256" key="1">
    <source>
        <dbReference type="ARBA" id="ARBA00004651"/>
    </source>
</evidence>
<dbReference type="GO" id="GO:0009252">
    <property type="term" value="P:peptidoglycan biosynthetic process"/>
    <property type="evidence" value="ECO:0007669"/>
    <property type="project" value="UniProtKB-KW"/>
</dbReference>
<comment type="similarity">
    <text evidence="2">Belongs to the UppP family.</text>
</comment>
<dbReference type="GO" id="GO:0050380">
    <property type="term" value="F:undecaprenyl-diphosphatase activity"/>
    <property type="evidence" value="ECO:0007669"/>
    <property type="project" value="UniProtKB-EC"/>
</dbReference>
<name>A0A6P2BXL5_9ACTN</name>
<evidence type="ECO:0000256" key="15">
    <source>
        <dbReference type="ARBA" id="ARBA00032932"/>
    </source>
</evidence>
<keyword evidence="11 17" id="KW-0472">Membrane</keyword>
<keyword evidence="13" id="KW-0961">Cell wall biogenesis/degradation</keyword>
<keyword evidence="19" id="KW-1185">Reference proteome</keyword>
<evidence type="ECO:0000256" key="7">
    <source>
        <dbReference type="ARBA" id="ARBA00022801"/>
    </source>
</evidence>
<feature type="transmembrane region" description="Helical" evidence="17">
    <location>
        <begin position="107"/>
        <end position="124"/>
    </location>
</feature>
<evidence type="ECO:0000256" key="10">
    <source>
        <dbReference type="ARBA" id="ARBA00022989"/>
    </source>
</evidence>
<keyword evidence="9" id="KW-0573">Peptidoglycan synthesis</keyword>
<feature type="transmembrane region" description="Helical" evidence="17">
    <location>
        <begin position="73"/>
        <end position="95"/>
    </location>
</feature>
<evidence type="ECO:0000256" key="17">
    <source>
        <dbReference type="SAM" id="Phobius"/>
    </source>
</evidence>
<comment type="subcellular location">
    <subcellularLocation>
        <location evidence="1">Cell membrane</location>
        <topology evidence="1">Multi-pass membrane protein</topology>
    </subcellularLocation>
</comment>
<dbReference type="GO" id="GO:0008360">
    <property type="term" value="P:regulation of cell shape"/>
    <property type="evidence" value="ECO:0007669"/>
    <property type="project" value="UniProtKB-KW"/>
</dbReference>
<evidence type="ECO:0000256" key="9">
    <source>
        <dbReference type="ARBA" id="ARBA00022984"/>
    </source>
</evidence>
<keyword evidence="10 17" id="KW-1133">Transmembrane helix</keyword>
<keyword evidence="7" id="KW-0378">Hydrolase</keyword>
<feature type="transmembrane region" description="Helical" evidence="17">
    <location>
        <begin position="42"/>
        <end position="61"/>
    </location>
</feature>
<dbReference type="EC" id="3.6.1.27" evidence="3"/>
<dbReference type="Proteomes" id="UP000460272">
    <property type="component" value="Unassembled WGS sequence"/>
</dbReference>
<comment type="caution">
    <text evidence="18">The sequence shown here is derived from an EMBL/GenBank/DDBJ whole genome shotgun (WGS) entry which is preliminary data.</text>
</comment>
<protein>
    <recommendedName>
        <fullName evidence="4">Undecaprenyl-diphosphatase</fullName>
        <ecNumber evidence="3">3.6.1.27</ecNumber>
    </recommendedName>
    <alternativeName>
        <fullName evidence="15">Bacitracin resistance protein</fullName>
    </alternativeName>
    <alternativeName>
        <fullName evidence="14">Undecaprenyl pyrophosphate phosphatase</fullName>
    </alternativeName>
</protein>
<evidence type="ECO:0000256" key="13">
    <source>
        <dbReference type="ARBA" id="ARBA00023316"/>
    </source>
</evidence>
<evidence type="ECO:0000256" key="5">
    <source>
        <dbReference type="ARBA" id="ARBA00022475"/>
    </source>
</evidence>
<evidence type="ECO:0000256" key="16">
    <source>
        <dbReference type="ARBA" id="ARBA00047594"/>
    </source>
</evidence>
<accession>A0A6P2BXL5</accession>
<evidence type="ECO:0000256" key="8">
    <source>
        <dbReference type="ARBA" id="ARBA00022960"/>
    </source>
</evidence>
<dbReference type="PANTHER" id="PTHR30622">
    <property type="entry name" value="UNDECAPRENYL-DIPHOSPHATASE"/>
    <property type="match status" value="1"/>
</dbReference>
<dbReference type="GO" id="GO:0005886">
    <property type="term" value="C:plasma membrane"/>
    <property type="evidence" value="ECO:0007669"/>
    <property type="project" value="UniProtKB-SubCell"/>
</dbReference>
<evidence type="ECO:0000313" key="18">
    <source>
        <dbReference type="EMBL" id="TVZ03640.1"/>
    </source>
</evidence>
<evidence type="ECO:0000256" key="2">
    <source>
        <dbReference type="ARBA" id="ARBA00010621"/>
    </source>
</evidence>
<dbReference type="PANTHER" id="PTHR30622:SF4">
    <property type="entry name" value="UNDECAPRENYL-DIPHOSPHATASE"/>
    <property type="match status" value="1"/>
</dbReference>
<dbReference type="GO" id="GO:0071555">
    <property type="term" value="P:cell wall organization"/>
    <property type="evidence" value="ECO:0007669"/>
    <property type="project" value="UniProtKB-KW"/>
</dbReference>
<evidence type="ECO:0000256" key="6">
    <source>
        <dbReference type="ARBA" id="ARBA00022692"/>
    </source>
</evidence>
<evidence type="ECO:0000313" key="19">
    <source>
        <dbReference type="Proteomes" id="UP000460272"/>
    </source>
</evidence>
<gene>
    <name evidence="18" type="ORF">EAS64_21140</name>
</gene>
<reference evidence="18 19" key="1">
    <citation type="submission" date="2018-11" db="EMBL/GenBank/DDBJ databases">
        <title>Trebonia kvetii gen.nov., sp.nov., a novel acidophilic actinobacterium, and proposal of the new actinobacterial family Treboniaceae fam. nov.</title>
        <authorList>
            <person name="Rapoport D."/>
            <person name="Sagova-Mareckova M."/>
            <person name="Sedlacek I."/>
            <person name="Provaznik J."/>
            <person name="Kralova S."/>
            <person name="Pavlinic D."/>
            <person name="Benes V."/>
            <person name="Kopecky J."/>
        </authorList>
    </citation>
    <scope>NUCLEOTIDE SEQUENCE [LARGE SCALE GENOMIC DNA]</scope>
    <source>
        <strain evidence="18 19">15Tr583</strain>
    </source>
</reference>
<dbReference type="GO" id="GO:0046677">
    <property type="term" value="P:response to antibiotic"/>
    <property type="evidence" value="ECO:0007669"/>
    <property type="project" value="UniProtKB-KW"/>
</dbReference>
<dbReference type="OrthoDB" id="9808289at2"/>
<dbReference type="InterPro" id="IPR003824">
    <property type="entry name" value="UppP"/>
</dbReference>
<evidence type="ECO:0000256" key="12">
    <source>
        <dbReference type="ARBA" id="ARBA00023251"/>
    </source>
</evidence>
<keyword evidence="12" id="KW-0046">Antibiotic resistance</keyword>
<keyword evidence="8" id="KW-0133">Cell shape</keyword>
<organism evidence="18 19">
    <name type="scientific">Trebonia kvetii</name>
    <dbReference type="NCBI Taxonomy" id="2480626"/>
    <lineage>
        <taxon>Bacteria</taxon>
        <taxon>Bacillati</taxon>
        <taxon>Actinomycetota</taxon>
        <taxon>Actinomycetes</taxon>
        <taxon>Streptosporangiales</taxon>
        <taxon>Treboniaceae</taxon>
        <taxon>Trebonia</taxon>
    </lineage>
</organism>
<evidence type="ECO:0000256" key="3">
    <source>
        <dbReference type="ARBA" id="ARBA00012374"/>
    </source>
</evidence>
<keyword evidence="6 17" id="KW-0812">Transmembrane</keyword>
<evidence type="ECO:0000256" key="4">
    <source>
        <dbReference type="ARBA" id="ARBA00021581"/>
    </source>
</evidence>
<evidence type="ECO:0000256" key="11">
    <source>
        <dbReference type="ARBA" id="ARBA00023136"/>
    </source>
</evidence>